<dbReference type="OrthoDB" id="10535986at2759"/>
<name>A0A8H7LTC8_9AGAM</name>
<dbReference type="EMBL" id="JACYCD010000568">
    <property type="protein sequence ID" value="KAF8691105.1"/>
    <property type="molecule type" value="Genomic_DNA"/>
</dbReference>
<organism evidence="1 2">
    <name type="scientific">Rhizoctonia solani</name>
    <dbReference type="NCBI Taxonomy" id="456999"/>
    <lineage>
        <taxon>Eukaryota</taxon>
        <taxon>Fungi</taxon>
        <taxon>Dikarya</taxon>
        <taxon>Basidiomycota</taxon>
        <taxon>Agaricomycotina</taxon>
        <taxon>Agaricomycetes</taxon>
        <taxon>Cantharellales</taxon>
        <taxon>Ceratobasidiaceae</taxon>
        <taxon>Rhizoctonia</taxon>
    </lineage>
</organism>
<comment type="caution">
    <text evidence="1">The sequence shown here is derived from an EMBL/GenBank/DDBJ whole genome shotgun (WGS) entry which is preliminary data.</text>
</comment>
<protein>
    <submittedName>
        <fullName evidence="1">Pectate lyase</fullName>
    </submittedName>
</protein>
<accession>A0A8H7LTC8</accession>
<dbReference type="AlphaFoldDB" id="A0A8H7LTC8"/>
<reference evidence="1" key="1">
    <citation type="submission" date="2020-09" db="EMBL/GenBank/DDBJ databases">
        <title>Comparative genome analyses of four rice-infecting Rhizoctonia solani isolates reveal extensive enrichment of homogalacturonan modification genes.</title>
        <authorList>
            <person name="Lee D.-Y."/>
            <person name="Jeon J."/>
            <person name="Kim K.-T."/>
            <person name="Cheong K."/>
            <person name="Song H."/>
            <person name="Choi G."/>
            <person name="Ko J."/>
            <person name="Opiyo S.O."/>
            <person name="Zuo S."/>
            <person name="Madhav S."/>
            <person name="Lee Y.-H."/>
            <person name="Wang G.-L."/>
        </authorList>
    </citation>
    <scope>NUCLEOTIDE SEQUENCE</scope>
    <source>
        <strain evidence="1">AG1-IA WGL</strain>
    </source>
</reference>
<sequence>MKFNTISPTLFASEASFDSSTPLEKRVTITDKANIGFTTLNGGTSSGRSFIPVAITLDALRAVVQGNVAKIVLISDTIQGTEMGQRRLQYSDNRKGGC</sequence>
<keyword evidence="1" id="KW-0456">Lyase</keyword>
<dbReference type="Proteomes" id="UP000602905">
    <property type="component" value="Unassembled WGS sequence"/>
</dbReference>
<feature type="non-terminal residue" evidence="1">
    <location>
        <position position="98"/>
    </location>
</feature>
<proteinExistence type="predicted"/>
<evidence type="ECO:0000313" key="2">
    <source>
        <dbReference type="Proteomes" id="UP000602905"/>
    </source>
</evidence>
<dbReference type="GO" id="GO:0016829">
    <property type="term" value="F:lyase activity"/>
    <property type="evidence" value="ECO:0007669"/>
    <property type="project" value="UniProtKB-KW"/>
</dbReference>
<gene>
    <name evidence="1" type="ORF">RHS03_08799</name>
</gene>
<evidence type="ECO:0000313" key="1">
    <source>
        <dbReference type="EMBL" id="KAF8691105.1"/>
    </source>
</evidence>